<evidence type="ECO:0000256" key="6">
    <source>
        <dbReference type="ARBA" id="ARBA00022692"/>
    </source>
</evidence>
<organism evidence="13 14">
    <name type="scientific">Imperialibacter roseus</name>
    <dbReference type="NCBI Taxonomy" id="1324217"/>
    <lineage>
        <taxon>Bacteria</taxon>
        <taxon>Pseudomonadati</taxon>
        <taxon>Bacteroidota</taxon>
        <taxon>Cytophagia</taxon>
        <taxon>Cytophagales</taxon>
        <taxon>Flammeovirgaceae</taxon>
        <taxon>Imperialibacter</taxon>
    </lineage>
</organism>
<dbReference type="Pfam" id="PF03544">
    <property type="entry name" value="TonB_C"/>
    <property type="match status" value="1"/>
</dbReference>
<keyword evidence="8 11" id="KW-1133">Transmembrane helix</keyword>
<name>A0ABZ0INZ3_9BACT</name>
<evidence type="ECO:0000259" key="12">
    <source>
        <dbReference type="PROSITE" id="PS52015"/>
    </source>
</evidence>
<keyword evidence="3" id="KW-0813">Transport</keyword>
<feature type="compositionally biased region" description="Low complexity" evidence="10">
    <location>
        <begin position="82"/>
        <end position="93"/>
    </location>
</feature>
<evidence type="ECO:0000256" key="2">
    <source>
        <dbReference type="ARBA" id="ARBA00006555"/>
    </source>
</evidence>
<feature type="compositionally biased region" description="Polar residues" evidence="10">
    <location>
        <begin position="99"/>
        <end position="135"/>
    </location>
</feature>
<feature type="transmembrane region" description="Helical" evidence="11">
    <location>
        <begin position="42"/>
        <end position="61"/>
    </location>
</feature>
<feature type="region of interest" description="Disordered" evidence="10">
    <location>
        <begin position="71"/>
        <end position="138"/>
    </location>
</feature>
<comment type="subcellular location">
    <subcellularLocation>
        <location evidence="1">Cell inner membrane</location>
        <topology evidence="1">Single-pass membrane protein</topology>
        <orientation evidence="1">Periplasmic side</orientation>
    </subcellularLocation>
</comment>
<evidence type="ECO:0000256" key="11">
    <source>
        <dbReference type="SAM" id="Phobius"/>
    </source>
</evidence>
<dbReference type="PANTHER" id="PTHR33446:SF2">
    <property type="entry name" value="PROTEIN TONB"/>
    <property type="match status" value="1"/>
</dbReference>
<dbReference type="InterPro" id="IPR006260">
    <property type="entry name" value="TonB/TolA_C"/>
</dbReference>
<dbReference type="Proteomes" id="UP001302349">
    <property type="component" value="Chromosome"/>
</dbReference>
<reference evidence="13 14" key="1">
    <citation type="journal article" date="2023" name="Microbiol. Resour. Announc.">
        <title>Complete Genome Sequence of Imperialibacter roseus strain P4T.</title>
        <authorList>
            <person name="Tizabi D.R."/>
            <person name="Bachvaroff T."/>
            <person name="Hill R.T."/>
        </authorList>
    </citation>
    <scope>NUCLEOTIDE SEQUENCE [LARGE SCALE GENOMIC DNA]</scope>
    <source>
        <strain evidence="13 14">P4T</strain>
    </source>
</reference>
<keyword evidence="5" id="KW-0997">Cell inner membrane</keyword>
<evidence type="ECO:0000256" key="9">
    <source>
        <dbReference type="ARBA" id="ARBA00023136"/>
    </source>
</evidence>
<evidence type="ECO:0000256" key="4">
    <source>
        <dbReference type="ARBA" id="ARBA00022475"/>
    </source>
</evidence>
<evidence type="ECO:0000256" key="3">
    <source>
        <dbReference type="ARBA" id="ARBA00022448"/>
    </source>
</evidence>
<evidence type="ECO:0000256" key="5">
    <source>
        <dbReference type="ARBA" id="ARBA00022519"/>
    </source>
</evidence>
<keyword evidence="9 11" id="KW-0472">Membrane</keyword>
<dbReference type="SUPFAM" id="SSF74653">
    <property type="entry name" value="TolA/TonB C-terminal domain"/>
    <property type="match status" value="1"/>
</dbReference>
<gene>
    <name evidence="13" type="ORF">RT717_24150</name>
</gene>
<evidence type="ECO:0000256" key="1">
    <source>
        <dbReference type="ARBA" id="ARBA00004383"/>
    </source>
</evidence>
<dbReference type="RefSeq" id="WP_317488907.1">
    <property type="nucleotide sequence ID" value="NZ_CP136051.1"/>
</dbReference>
<dbReference type="PROSITE" id="PS52015">
    <property type="entry name" value="TONB_CTD"/>
    <property type="match status" value="1"/>
</dbReference>
<dbReference type="Gene3D" id="3.30.1150.10">
    <property type="match status" value="1"/>
</dbReference>
<evidence type="ECO:0000313" key="14">
    <source>
        <dbReference type="Proteomes" id="UP001302349"/>
    </source>
</evidence>
<keyword evidence="14" id="KW-1185">Reference proteome</keyword>
<comment type="similarity">
    <text evidence="2">Belongs to the TonB family.</text>
</comment>
<dbReference type="PANTHER" id="PTHR33446">
    <property type="entry name" value="PROTEIN TONB-RELATED"/>
    <property type="match status" value="1"/>
</dbReference>
<dbReference type="EMBL" id="CP136051">
    <property type="protein sequence ID" value="WOK06173.1"/>
    <property type="molecule type" value="Genomic_DNA"/>
</dbReference>
<protein>
    <submittedName>
        <fullName evidence="13">TonB family protein</fullName>
    </submittedName>
</protein>
<evidence type="ECO:0000313" key="13">
    <source>
        <dbReference type="EMBL" id="WOK06173.1"/>
    </source>
</evidence>
<accession>A0ABZ0INZ3</accession>
<keyword evidence="7" id="KW-0653">Protein transport</keyword>
<evidence type="ECO:0000256" key="8">
    <source>
        <dbReference type="ARBA" id="ARBA00022989"/>
    </source>
</evidence>
<dbReference type="InterPro" id="IPR037682">
    <property type="entry name" value="TonB_C"/>
</dbReference>
<dbReference type="NCBIfam" id="TIGR01352">
    <property type="entry name" value="tonB_Cterm"/>
    <property type="match status" value="1"/>
</dbReference>
<dbReference type="InterPro" id="IPR051045">
    <property type="entry name" value="TonB-dependent_transducer"/>
</dbReference>
<keyword evidence="6 11" id="KW-0812">Transmembrane</keyword>
<keyword evidence="4" id="KW-1003">Cell membrane</keyword>
<feature type="domain" description="TonB C-terminal" evidence="12">
    <location>
        <begin position="148"/>
        <end position="238"/>
    </location>
</feature>
<evidence type="ECO:0000256" key="10">
    <source>
        <dbReference type="SAM" id="MobiDB-lite"/>
    </source>
</evidence>
<evidence type="ECO:0000256" key="7">
    <source>
        <dbReference type="ARBA" id="ARBA00022927"/>
    </source>
</evidence>
<sequence>MKYQFVKKRQEISTEQIHSLRDFDSVLAGSKQVSGLAYSGKLLWGLAVIPAIGIIYLLTLGRPSVSDKQPTLAEVPVKEEAVSASPPVEAAPATRLDDQMQTPSPTQEPVTKPKTSTPAEKKNVQPSENQETNQVQKEDVYLNAEPKDGFDLFYAFIESELTYPELARKDSVQGYVKVMFSVDVDGTLKDISIVESLGDLFDNEAIRIIKRSPAWKPASFNGYPVSSRMSIKLTFKVE</sequence>
<proteinExistence type="inferred from homology"/>